<dbReference type="AlphaFoldDB" id="A0A484FSR1"/>
<dbReference type="Proteomes" id="UP000014480">
    <property type="component" value="Unassembled WGS sequence"/>
</dbReference>
<proteinExistence type="predicted"/>
<comment type="subcellular location">
    <subcellularLocation>
        <location evidence="1">Nucleus</location>
    </subcellularLocation>
</comment>
<accession>A0A484FSR1</accession>
<gene>
    <name evidence="3" type="ORF">Cob_v006110</name>
</gene>
<evidence type="ECO:0000256" key="2">
    <source>
        <dbReference type="ARBA" id="ARBA00023242"/>
    </source>
</evidence>
<dbReference type="EMBL" id="AMCV02000016">
    <property type="protein sequence ID" value="TDZ20886.1"/>
    <property type="molecule type" value="Genomic_DNA"/>
</dbReference>
<name>A0A484FSR1_COLOR</name>
<dbReference type="OrthoDB" id="25818at2759"/>
<dbReference type="GO" id="GO:0003700">
    <property type="term" value="F:DNA-binding transcription factor activity"/>
    <property type="evidence" value="ECO:0007669"/>
    <property type="project" value="TreeGrafter"/>
</dbReference>
<dbReference type="GO" id="GO:0045944">
    <property type="term" value="P:positive regulation of transcription by RNA polymerase II"/>
    <property type="evidence" value="ECO:0007669"/>
    <property type="project" value="TreeGrafter"/>
</dbReference>
<keyword evidence="4" id="KW-1185">Reference proteome</keyword>
<keyword evidence="2" id="KW-0539">Nucleus</keyword>
<dbReference type="InterPro" id="IPR021858">
    <property type="entry name" value="Fun_TF"/>
</dbReference>
<evidence type="ECO:0000313" key="3">
    <source>
        <dbReference type="EMBL" id="TDZ20886.1"/>
    </source>
</evidence>
<evidence type="ECO:0000313" key="4">
    <source>
        <dbReference type="Proteomes" id="UP000014480"/>
    </source>
</evidence>
<dbReference type="STRING" id="1213857.A0A484FSR1"/>
<evidence type="ECO:0000256" key="1">
    <source>
        <dbReference type="ARBA" id="ARBA00004123"/>
    </source>
</evidence>
<dbReference type="GO" id="GO:0000976">
    <property type="term" value="F:transcription cis-regulatory region binding"/>
    <property type="evidence" value="ECO:0007669"/>
    <property type="project" value="TreeGrafter"/>
</dbReference>
<reference evidence="4" key="1">
    <citation type="journal article" date="2013" name="New Phytol.">
        <title>Comparative genomic and transcriptomic analyses reveal the hemibiotrophic stage shift of Colletotrichum fungi.</title>
        <authorList>
            <person name="Gan P."/>
            <person name="Ikeda K."/>
            <person name="Irieda H."/>
            <person name="Narusaka M."/>
            <person name="O'Connell R.J."/>
            <person name="Narusaka Y."/>
            <person name="Takano Y."/>
            <person name="Kubo Y."/>
            <person name="Shirasu K."/>
        </authorList>
    </citation>
    <scope>NUCLEOTIDE SEQUENCE [LARGE SCALE GENOMIC DNA]</scope>
    <source>
        <strain evidence="4">104-T / ATCC 96160 / CBS 514.97 / LARS 414 / MAFF 240422</strain>
    </source>
</reference>
<comment type="caution">
    <text evidence="3">The sequence shown here is derived from an EMBL/GenBank/DDBJ whole genome shotgun (WGS) entry which is preliminary data.</text>
</comment>
<dbReference type="PANTHER" id="PTHR37534">
    <property type="entry name" value="TRANSCRIPTIONAL ACTIVATOR PROTEIN UGA3"/>
    <property type="match status" value="1"/>
</dbReference>
<dbReference type="PANTHER" id="PTHR37534:SF49">
    <property type="entry name" value="LYSINE BIOSYNTHESIS REGULATORY PROTEIN LYS14"/>
    <property type="match status" value="1"/>
</dbReference>
<reference evidence="4" key="2">
    <citation type="journal article" date="2019" name="Mol. Plant Microbe Interact.">
        <title>Genome sequence resources for four phytopathogenic fungi from the Colletotrichum orbiculare species complex.</title>
        <authorList>
            <person name="Gan P."/>
            <person name="Tsushima A."/>
            <person name="Narusaka M."/>
            <person name="Narusaka Y."/>
            <person name="Takano Y."/>
            <person name="Kubo Y."/>
            <person name="Shirasu K."/>
        </authorList>
    </citation>
    <scope>GENOME REANNOTATION</scope>
    <source>
        <strain evidence="4">104-T / ATCC 96160 / CBS 514.97 / LARS 414 / MAFF 240422</strain>
    </source>
</reference>
<dbReference type="Pfam" id="PF11951">
    <property type="entry name" value="Fungal_trans_2"/>
    <property type="match status" value="1"/>
</dbReference>
<organism evidence="3 4">
    <name type="scientific">Colletotrichum orbiculare (strain 104-T / ATCC 96160 / CBS 514.97 / LARS 414 / MAFF 240422)</name>
    <name type="common">Cucumber anthracnose fungus</name>
    <name type="synonym">Colletotrichum lagenarium</name>
    <dbReference type="NCBI Taxonomy" id="1213857"/>
    <lineage>
        <taxon>Eukaryota</taxon>
        <taxon>Fungi</taxon>
        <taxon>Dikarya</taxon>
        <taxon>Ascomycota</taxon>
        <taxon>Pezizomycotina</taxon>
        <taxon>Sordariomycetes</taxon>
        <taxon>Hypocreomycetidae</taxon>
        <taxon>Glomerellales</taxon>
        <taxon>Glomerellaceae</taxon>
        <taxon>Colletotrichum</taxon>
        <taxon>Colletotrichum orbiculare species complex</taxon>
    </lineage>
</organism>
<evidence type="ECO:0008006" key="5">
    <source>
        <dbReference type="Google" id="ProtNLM"/>
    </source>
</evidence>
<dbReference type="GO" id="GO:0005634">
    <property type="term" value="C:nucleus"/>
    <property type="evidence" value="ECO:0007669"/>
    <property type="project" value="UniProtKB-SubCell"/>
</dbReference>
<protein>
    <recommendedName>
        <fullName evidence="5">C6 transcription factor</fullName>
    </recommendedName>
</protein>
<sequence>MNALMSCYVALSSLPHRPPVLPQLSPLIISPHLSCADVDVDVHGSSERQPDYANKYSNGERLQGCQKRPGLWDLSQEMSKRLLEYFETILSQQLTITIHEVDNPFRLYVMPLAREHYGVMQAVLGLAACHLSVSDSVTYRVDVAMEYRGSALNALSSCLAKTERCGLTTTEEDAILAMILLLVLHDICESGMSTEAYHLTGVSHFCGRVAAASESSRRTDASMFFLSALAWLDVLRGFSGAEKLTYSEESSFNT</sequence>